<dbReference type="SUPFAM" id="SSF53244">
    <property type="entry name" value="MurD-like peptide ligases, peptide-binding domain"/>
    <property type="match status" value="1"/>
</dbReference>
<evidence type="ECO:0000256" key="14">
    <source>
        <dbReference type="HAMAP-Rule" id="MF_00046"/>
    </source>
</evidence>
<evidence type="ECO:0000259" key="18">
    <source>
        <dbReference type="Pfam" id="PF08245"/>
    </source>
</evidence>
<dbReference type="Proteomes" id="UP001253545">
    <property type="component" value="Unassembled WGS sequence"/>
</dbReference>
<evidence type="ECO:0000313" key="19">
    <source>
        <dbReference type="EMBL" id="MDT0593500.1"/>
    </source>
</evidence>
<keyword evidence="9 14" id="KW-0133">Cell shape</keyword>
<dbReference type="Pfam" id="PF08245">
    <property type="entry name" value="Mur_ligase_M"/>
    <property type="match status" value="1"/>
</dbReference>
<evidence type="ECO:0000256" key="3">
    <source>
        <dbReference type="ARBA" id="ARBA00012211"/>
    </source>
</evidence>
<dbReference type="InterPro" id="IPR036565">
    <property type="entry name" value="Mur-like_cat_sf"/>
</dbReference>
<comment type="subcellular location">
    <subcellularLocation>
        <location evidence="1 14">Cytoplasm</location>
    </subcellularLocation>
</comment>
<sequence>MLTQNKTSNDNLHAHRMRAVNHIYFIGIGGAGMGGIAEVMFNLGYQVSGSDMQTSEMTERLTKMGINVHIGHKADNLSNADVVVVSSAINLQNPEIIAATNVRIPIIRRAQMLAELMRFRYGIAIAGTHGKTTTTSLITTIFDEASLDPTFVIGGLLNSANTNAKLGESKYLIAEADESDASFLHLQPTLSVITNIEADHLEAYEGDFGKMKLAYVDFIHNLPFYGLCVLCGDDEVVQELIPKLERKYITYGTNGHNDYIARNITYGVNQCQFDVFRKNNNPLHVVLNATGIHNVLNATAAIAVSSEEGIEDKYILQALVTFAGIGRRFQVLGDFEFSGAKLIDDSEYLNTKITLIDDYGHHPTEVAMTIAAARTNWPDRRLLMVYQPHRFTRTRDLFEEFVEVLSQVDQLLLLDVYAASEAAIDGINSQALCAAIAAKTALQPSNSQPVYVGKPSQLYAKLAEYVCDNDTVFLQGAGNIGNIAKTLANNNFNLPHLMNQTSQNHE</sequence>
<protein>
    <recommendedName>
        <fullName evidence="3 14">UDP-N-acetylmuramate--L-alanine ligase</fullName>
        <ecNumber evidence="3 14">6.3.2.8</ecNumber>
    </recommendedName>
    <alternativeName>
        <fullName evidence="14">UDP-N-acetylmuramoyl-L-alanine synthetase</fullName>
    </alternativeName>
</protein>
<comment type="caution">
    <text evidence="19">The sequence shown here is derived from an EMBL/GenBank/DDBJ whole genome shotgun (WGS) entry which is preliminary data.</text>
</comment>
<evidence type="ECO:0000313" key="20">
    <source>
        <dbReference type="Proteomes" id="UP001253545"/>
    </source>
</evidence>
<dbReference type="InterPro" id="IPR013221">
    <property type="entry name" value="Mur_ligase_cen"/>
</dbReference>
<evidence type="ECO:0000256" key="4">
    <source>
        <dbReference type="ARBA" id="ARBA00022490"/>
    </source>
</evidence>
<proteinExistence type="inferred from homology"/>
<dbReference type="InterPro" id="IPR036615">
    <property type="entry name" value="Mur_ligase_C_dom_sf"/>
</dbReference>
<feature type="domain" description="Mur ligase central" evidence="18">
    <location>
        <begin position="125"/>
        <end position="304"/>
    </location>
</feature>
<keyword evidence="8 14" id="KW-0067">ATP-binding</keyword>
<dbReference type="InterPro" id="IPR050061">
    <property type="entry name" value="MurCDEF_pg_biosynth"/>
</dbReference>
<evidence type="ECO:0000256" key="11">
    <source>
        <dbReference type="ARBA" id="ARBA00023306"/>
    </source>
</evidence>
<comment type="function">
    <text evidence="14">Cell wall formation.</text>
</comment>
<evidence type="ECO:0000256" key="2">
    <source>
        <dbReference type="ARBA" id="ARBA00004752"/>
    </source>
</evidence>
<feature type="transmembrane region" description="Helical" evidence="15">
    <location>
        <begin position="23"/>
        <end position="45"/>
    </location>
</feature>
<keyword evidence="7 14" id="KW-0547">Nucleotide-binding</keyword>
<dbReference type="InterPro" id="IPR004101">
    <property type="entry name" value="Mur_ligase_C"/>
</dbReference>
<dbReference type="SUPFAM" id="SSF53623">
    <property type="entry name" value="MurD-like peptide ligases, catalytic domain"/>
    <property type="match status" value="1"/>
</dbReference>
<comment type="similarity">
    <text evidence="14">Belongs to the MurCDEF family.</text>
</comment>
<dbReference type="RefSeq" id="WP_311367011.1">
    <property type="nucleotide sequence ID" value="NZ_JAVRHX010000001.1"/>
</dbReference>
<evidence type="ECO:0000259" key="17">
    <source>
        <dbReference type="Pfam" id="PF02875"/>
    </source>
</evidence>
<evidence type="ECO:0000256" key="15">
    <source>
        <dbReference type="SAM" id="Phobius"/>
    </source>
</evidence>
<keyword evidence="15" id="KW-0812">Transmembrane</keyword>
<keyword evidence="10 14" id="KW-0573">Peptidoglycan synthesis</keyword>
<evidence type="ECO:0000256" key="8">
    <source>
        <dbReference type="ARBA" id="ARBA00022840"/>
    </source>
</evidence>
<reference evidence="19 20" key="1">
    <citation type="submission" date="2023-09" db="EMBL/GenBank/DDBJ databases">
        <authorList>
            <person name="Rey-Velasco X."/>
        </authorList>
    </citation>
    <scope>NUCLEOTIDE SEQUENCE [LARGE SCALE GENOMIC DNA]</scope>
    <source>
        <strain evidence="19 20">P117</strain>
    </source>
</reference>
<keyword evidence="20" id="KW-1185">Reference proteome</keyword>
<gene>
    <name evidence="14 19" type="primary">murC</name>
    <name evidence="19" type="ORF">RM552_01415</name>
</gene>
<accession>A0ABU2ZLK4</accession>
<dbReference type="SUPFAM" id="SSF51984">
    <property type="entry name" value="MurCD N-terminal domain"/>
    <property type="match status" value="1"/>
</dbReference>
<evidence type="ECO:0000256" key="1">
    <source>
        <dbReference type="ARBA" id="ARBA00004496"/>
    </source>
</evidence>
<dbReference type="HAMAP" id="MF_00046">
    <property type="entry name" value="MurC"/>
    <property type="match status" value="1"/>
</dbReference>
<evidence type="ECO:0000259" key="16">
    <source>
        <dbReference type="Pfam" id="PF01225"/>
    </source>
</evidence>
<dbReference type="EC" id="6.3.2.8" evidence="3 14"/>
<feature type="domain" description="Mur ligase N-terminal catalytic" evidence="16">
    <location>
        <begin position="22"/>
        <end position="121"/>
    </location>
</feature>
<evidence type="ECO:0000256" key="5">
    <source>
        <dbReference type="ARBA" id="ARBA00022598"/>
    </source>
</evidence>
<dbReference type="PANTHER" id="PTHR43445">
    <property type="entry name" value="UDP-N-ACETYLMURAMATE--L-ALANINE LIGASE-RELATED"/>
    <property type="match status" value="1"/>
</dbReference>
<keyword evidence="15" id="KW-1133">Transmembrane helix</keyword>
<dbReference type="NCBIfam" id="TIGR01082">
    <property type="entry name" value="murC"/>
    <property type="match status" value="1"/>
</dbReference>
<organism evidence="19 20">
    <name type="scientific">Glaciecola petra</name>
    <dbReference type="NCBI Taxonomy" id="3075602"/>
    <lineage>
        <taxon>Bacteria</taxon>
        <taxon>Pseudomonadati</taxon>
        <taxon>Pseudomonadota</taxon>
        <taxon>Gammaproteobacteria</taxon>
        <taxon>Alteromonadales</taxon>
        <taxon>Alteromonadaceae</taxon>
        <taxon>Glaciecola</taxon>
    </lineage>
</organism>
<keyword evidence="4 14" id="KW-0963">Cytoplasm</keyword>
<dbReference type="GO" id="GO:0008763">
    <property type="term" value="F:UDP-N-acetylmuramate-L-alanine ligase activity"/>
    <property type="evidence" value="ECO:0007669"/>
    <property type="project" value="UniProtKB-EC"/>
</dbReference>
<keyword evidence="12 14" id="KW-0961">Cell wall biogenesis/degradation</keyword>
<dbReference type="EMBL" id="JAVRHX010000001">
    <property type="protein sequence ID" value="MDT0593500.1"/>
    <property type="molecule type" value="Genomic_DNA"/>
</dbReference>
<evidence type="ECO:0000256" key="13">
    <source>
        <dbReference type="ARBA" id="ARBA00047833"/>
    </source>
</evidence>
<evidence type="ECO:0000256" key="6">
    <source>
        <dbReference type="ARBA" id="ARBA00022618"/>
    </source>
</evidence>
<feature type="domain" description="Mur ligase C-terminal" evidence="17">
    <location>
        <begin position="352"/>
        <end position="478"/>
    </location>
</feature>
<keyword evidence="15" id="KW-0472">Membrane</keyword>
<dbReference type="InterPro" id="IPR000713">
    <property type="entry name" value="Mur_ligase_N"/>
</dbReference>
<dbReference type="Gene3D" id="3.40.50.720">
    <property type="entry name" value="NAD(P)-binding Rossmann-like Domain"/>
    <property type="match status" value="1"/>
</dbReference>
<keyword evidence="5 14" id="KW-0436">Ligase</keyword>
<evidence type="ECO:0000256" key="10">
    <source>
        <dbReference type="ARBA" id="ARBA00022984"/>
    </source>
</evidence>
<dbReference type="PANTHER" id="PTHR43445:SF3">
    <property type="entry name" value="UDP-N-ACETYLMURAMATE--L-ALANINE LIGASE"/>
    <property type="match status" value="1"/>
</dbReference>
<dbReference type="Pfam" id="PF01225">
    <property type="entry name" value="Mur_ligase"/>
    <property type="match status" value="1"/>
</dbReference>
<dbReference type="Gene3D" id="3.90.190.20">
    <property type="entry name" value="Mur ligase, C-terminal domain"/>
    <property type="match status" value="1"/>
</dbReference>
<evidence type="ECO:0000256" key="9">
    <source>
        <dbReference type="ARBA" id="ARBA00022960"/>
    </source>
</evidence>
<comment type="pathway">
    <text evidence="2 14">Cell wall biogenesis; peptidoglycan biosynthesis.</text>
</comment>
<keyword evidence="6 14" id="KW-0132">Cell division</keyword>
<evidence type="ECO:0000256" key="7">
    <source>
        <dbReference type="ARBA" id="ARBA00022741"/>
    </source>
</evidence>
<feature type="binding site" evidence="14">
    <location>
        <begin position="127"/>
        <end position="133"/>
    </location>
    <ligand>
        <name>ATP</name>
        <dbReference type="ChEBI" id="CHEBI:30616"/>
    </ligand>
</feature>
<name>A0ABU2ZLK4_9ALTE</name>
<evidence type="ECO:0000256" key="12">
    <source>
        <dbReference type="ARBA" id="ARBA00023316"/>
    </source>
</evidence>
<dbReference type="Pfam" id="PF02875">
    <property type="entry name" value="Mur_ligase_C"/>
    <property type="match status" value="1"/>
</dbReference>
<keyword evidence="11 14" id="KW-0131">Cell cycle</keyword>
<comment type="catalytic activity">
    <reaction evidence="13 14">
        <text>UDP-N-acetyl-alpha-D-muramate + L-alanine + ATP = UDP-N-acetyl-alpha-D-muramoyl-L-alanine + ADP + phosphate + H(+)</text>
        <dbReference type="Rhea" id="RHEA:23372"/>
        <dbReference type="ChEBI" id="CHEBI:15378"/>
        <dbReference type="ChEBI" id="CHEBI:30616"/>
        <dbReference type="ChEBI" id="CHEBI:43474"/>
        <dbReference type="ChEBI" id="CHEBI:57972"/>
        <dbReference type="ChEBI" id="CHEBI:70757"/>
        <dbReference type="ChEBI" id="CHEBI:83898"/>
        <dbReference type="ChEBI" id="CHEBI:456216"/>
        <dbReference type="EC" id="6.3.2.8"/>
    </reaction>
</comment>
<dbReference type="Gene3D" id="3.40.1190.10">
    <property type="entry name" value="Mur-like, catalytic domain"/>
    <property type="match status" value="1"/>
</dbReference>
<dbReference type="InterPro" id="IPR005758">
    <property type="entry name" value="UDP-N-AcMur_Ala_ligase_MurC"/>
</dbReference>